<keyword evidence="3" id="KW-1185">Reference proteome</keyword>
<accession>A0A4Q2RHA3</accession>
<dbReference type="SUPFAM" id="SSF46785">
    <property type="entry name" value="Winged helix' DNA-binding domain"/>
    <property type="match status" value="1"/>
</dbReference>
<dbReference type="Proteomes" id="UP000289411">
    <property type="component" value="Unassembled WGS sequence"/>
</dbReference>
<reference evidence="2 3" key="2">
    <citation type="submission" date="2019-02" db="EMBL/GenBank/DDBJ databases">
        <title>'Lichenibacterium ramalinii' gen. nov. sp. nov., 'Lichenibacterium minor' gen. nov. sp. nov.</title>
        <authorList>
            <person name="Pankratov T."/>
        </authorList>
    </citation>
    <scope>NUCLEOTIDE SEQUENCE [LARGE SCALE GENOMIC DNA]</scope>
    <source>
        <strain evidence="2 3">RmlP001</strain>
    </source>
</reference>
<dbReference type="GO" id="GO:0005829">
    <property type="term" value="C:cytosol"/>
    <property type="evidence" value="ECO:0007669"/>
    <property type="project" value="TreeGrafter"/>
</dbReference>
<dbReference type="AlphaFoldDB" id="A0A4Q2RHA3"/>
<dbReference type="GO" id="GO:0003700">
    <property type="term" value="F:DNA-binding transcription factor activity"/>
    <property type="evidence" value="ECO:0007669"/>
    <property type="project" value="TreeGrafter"/>
</dbReference>
<dbReference type="InterPro" id="IPR036388">
    <property type="entry name" value="WH-like_DNA-bd_sf"/>
</dbReference>
<reference evidence="2 3" key="1">
    <citation type="submission" date="2018-09" db="EMBL/GenBank/DDBJ databases">
        <authorList>
            <person name="Grouzdev D.S."/>
            <person name="Krutkina M.S."/>
        </authorList>
    </citation>
    <scope>NUCLEOTIDE SEQUENCE [LARGE SCALE GENOMIC DNA]</scope>
    <source>
        <strain evidence="2 3">RmlP001</strain>
    </source>
</reference>
<sequence length="149" mass="15865">MLTNKGKYGLKALVHLAGLPPDATAQSMEIATAEAIPKKFLDAILGDLRNAGLVVARKGKNGGYRLSRPPSEIMAGAAIRALDGPLAPIGCASRTRYRPCDDCGDVESCSVRLLMTEVRDLSAKLLDGTSIAEMRGRAAAVVEHYTYHI</sequence>
<dbReference type="InterPro" id="IPR030489">
    <property type="entry name" value="TR_Rrf2-type_CS"/>
</dbReference>
<dbReference type="EMBL" id="QYBC01000001">
    <property type="protein sequence ID" value="RYB07625.1"/>
    <property type="molecule type" value="Genomic_DNA"/>
</dbReference>
<keyword evidence="1" id="KW-0238">DNA-binding</keyword>
<dbReference type="OrthoDB" id="9802344at2"/>
<dbReference type="InterPro" id="IPR000944">
    <property type="entry name" value="Tscrpt_reg_Rrf2"/>
</dbReference>
<dbReference type="NCBIfam" id="TIGR00738">
    <property type="entry name" value="rrf2_super"/>
    <property type="match status" value="1"/>
</dbReference>
<organism evidence="2 3">
    <name type="scientific">Lichenibacterium ramalinae</name>
    <dbReference type="NCBI Taxonomy" id="2316527"/>
    <lineage>
        <taxon>Bacteria</taxon>
        <taxon>Pseudomonadati</taxon>
        <taxon>Pseudomonadota</taxon>
        <taxon>Alphaproteobacteria</taxon>
        <taxon>Hyphomicrobiales</taxon>
        <taxon>Lichenihabitantaceae</taxon>
        <taxon>Lichenibacterium</taxon>
    </lineage>
</organism>
<name>A0A4Q2RHA3_9HYPH</name>
<protein>
    <submittedName>
        <fullName evidence="2">Rrf2 family transcriptional regulator</fullName>
    </submittedName>
</protein>
<dbReference type="InterPro" id="IPR036390">
    <property type="entry name" value="WH_DNA-bd_sf"/>
</dbReference>
<dbReference type="PANTHER" id="PTHR33221">
    <property type="entry name" value="WINGED HELIX-TURN-HELIX TRANSCRIPTIONAL REGULATOR, RRF2 FAMILY"/>
    <property type="match status" value="1"/>
</dbReference>
<dbReference type="Gene3D" id="1.10.10.10">
    <property type="entry name" value="Winged helix-like DNA-binding domain superfamily/Winged helix DNA-binding domain"/>
    <property type="match status" value="1"/>
</dbReference>
<dbReference type="RefSeq" id="WP_129217093.1">
    <property type="nucleotide sequence ID" value="NZ_QYBC01000001.1"/>
</dbReference>
<comment type="caution">
    <text evidence="2">The sequence shown here is derived from an EMBL/GenBank/DDBJ whole genome shotgun (WGS) entry which is preliminary data.</text>
</comment>
<proteinExistence type="predicted"/>
<dbReference type="PROSITE" id="PS51197">
    <property type="entry name" value="HTH_RRF2_2"/>
    <property type="match status" value="1"/>
</dbReference>
<evidence type="ECO:0000313" key="3">
    <source>
        <dbReference type="Proteomes" id="UP000289411"/>
    </source>
</evidence>
<evidence type="ECO:0000313" key="2">
    <source>
        <dbReference type="EMBL" id="RYB07625.1"/>
    </source>
</evidence>
<dbReference type="PANTHER" id="PTHR33221:SF5">
    <property type="entry name" value="HTH-TYPE TRANSCRIPTIONAL REGULATOR ISCR"/>
    <property type="match status" value="1"/>
</dbReference>
<dbReference type="PROSITE" id="PS01332">
    <property type="entry name" value="HTH_RRF2_1"/>
    <property type="match status" value="1"/>
</dbReference>
<gene>
    <name evidence="2" type="ORF">D3272_00375</name>
</gene>
<dbReference type="Pfam" id="PF02082">
    <property type="entry name" value="Rrf2"/>
    <property type="match status" value="1"/>
</dbReference>
<evidence type="ECO:0000256" key="1">
    <source>
        <dbReference type="ARBA" id="ARBA00023125"/>
    </source>
</evidence>
<dbReference type="GO" id="GO:0003677">
    <property type="term" value="F:DNA binding"/>
    <property type="evidence" value="ECO:0007669"/>
    <property type="project" value="UniProtKB-KW"/>
</dbReference>